<dbReference type="EMBL" id="UZAL01042127">
    <property type="protein sequence ID" value="VDP79566.1"/>
    <property type="molecule type" value="Genomic_DNA"/>
</dbReference>
<feature type="compositionally biased region" description="Low complexity" evidence="1">
    <location>
        <begin position="12"/>
        <end position="32"/>
    </location>
</feature>
<sequence length="86" mass="9694">MKNRLVQEKSESFSSSSSSSSSNSSISSSFLSKKNEKSDDNIDVDRNNKVKLTSFQIQEGNHQLVQDVKQLNVSNDIPLNNRKLYI</sequence>
<evidence type="ECO:0000313" key="2">
    <source>
        <dbReference type="EMBL" id="VDP79566.1"/>
    </source>
</evidence>
<protein>
    <submittedName>
        <fullName evidence="2">Uncharacterized protein</fullName>
    </submittedName>
</protein>
<accession>A0A183PYA3</accession>
<dbReference type="AlphaFoldDB" id="A0A183PYA3"/>
<feature type="compositionally biased region" description="Basic and acidic residues" evidence="1">
    <location>
        <begin position="1"/>
        <end position="11"/>
    </location>
</feature>
<name>A0A183PYA3_9TREM</name>
<feature type="compositionally biased region" description="Basic and acidic residues" evidence="1">
    <location>
        <begin position="33"/>
        <end position="47"/>
    </location>
</feature>
<organism evidence="2 3">
    <name type="scientific">Schistosoma mattheei</name>
    <dbReference type="NCBI Taxonomy" id="31246"/>
    <lineage>
        <taxon>Eukaryota</taxon>
        <taxon>Metazoa</taxon>
        <taxon>Spiralia</taxon>
        <taxon>Lophotrochozoa</taxon>
        <taxon>Platyhelminthes</taxon>
        <taxon>Trematoda</taxon>
        <taxon>Digenea</taxon>
        <taxon>Strigeidida</taxon>
        <taxon>Schistosomatoidea</taxon>
        <taxon>Schistosomatidae</taxon>
        <taxon>Schistosoma</taxon>
    </lineage>
</organism>
<evidence type="ECO:0000313" key="3">
    <source>
        <dbReference type="Proteomes" id="UP000269396"/>
    </source>
</evidence>
<evidence type="ECO:0000256" key="1">
    <source>
        <dbReference type="SAM" id="MobiDB-lite"/>
    </source>
</evidence>
<keyword evidence="3" id="KW-1185">Reference proteome</keyword>
<feature type="region of interest" description="Disordered" evidence="1">
    <location>
        <begin position="1"/>
        <end position="47"/>
    </location>
</feature>
<gene>
    <name evidence="2" type="ORF">SMTD_LOCUS19339</name>
</gene>
<reference evidence="2 3" key="1">
    <citation type="submission" date="2018-11" db="EMBL/GenBank/DDBJ databases">
        <authorList>
            <consortium name="Pathogen Informatics"/>
        </authorList>
    </citation>
    <scope>NUCLEOTIDE SEQUENCE [LARGE SCALE GENOMIC DNA]</scope>
    <source>
        <strain>Denwood</strain>
        <strain evidence="3">Zambia</strain>
    </source>
</reference>
<dbReference type="Proteomes" id="UP000269396">
    <property type="component" value="Unassembled WGS sequence"/>
</dbReference>
<proteinExistence type="predicted"/>